<proteinExistence type="predicted"/>
<gene>
    <name evidence="2" type="ORF">PGTG_21161</name>
</gene>
<dbReference type="EMBL" id="DS178272">
    <property type="protein sequence ID" value="EHS62653.1"/>
    <property type="molecule type" value="Genomic_DNA"/>
</dbReference>
<evidence type="ECO:0008006" key="4">
    <source>
        <dbReference type="Google" id="ProtNLM"/>
    </source>
</evidence>
<dbReference type="KEGG" id="pgr:PGTG_21161"/>
<dbReference type="RefSeq" id="XP_003890199.1">
    <property type="nucleotide sequence ID" value="XM_003890150.1"/>
</dbReference>
<name>H6QQK1_PUCGT</name>
<dbReference type="GeneID" id="13541309"/>
<dbReference type="HOGENOM" id="CLU_2360775_0_0_1"/>
<protein>
    <recommendedName>
        <fullName evidence="4">CBM1 domain-containing protein</fullName>
    </recommendedName>
</protein>
<accession>H6QQK1</accession>
<dbReference type="InParanoid" id="H6QQK1"/>
<dbReference type="AlphaFoldDB" id="H6QQK1"/>
<keyword evidence="1" id="KW-0732">Signal</keyword>
<sequence>MNVIKSALLAFVFGVSNVMSKNFKPCGGNTPVNACAQDPARSPAPLIYIPPSDPNCALTPSEIPWCCPQGAISSKHPSTLAYAQAHGCIKRQPASQ</sequence>
<dbReference type="VEuPathDB" id="FungiDB:PGTG_21161"/>
<feature type="signal peptide" evidence="1">
    <location>
        <begin position="1"/>
        <end position="20"/>
    </location>
</feature>
<evidence type="ECO:0000313" key="2">
    <source>
        <dbReference type="EMBL" id="EHS62653.1"/>
    </source>
</evidence>
<evidence type="ECO:0000256" key="1">
    <source>
        <dbReference type="SAM" id="SignalP"/>
    </source>
</evidence>
<evidence type="ECO:0000313" key="3">
    <source>
        <dbReference type="Proteomes" id="UP000008783"/>
    </source>
</evidence>
<organism evidence="2 3">
    <name type="scientific">Puccinia graminis f. sp. tritici (strain CRL 75-36-700-3 / race SCCL)</name>
    <name type="common">Black stem rust fungus</name>
    <dbReference type="NCBI Taxonomy" id="418459"/>
    <lineage>
        <taxon>Eukaryota</taxon>
        <taxon>Fungi</taxon>
        <taxon>Dikarya</taxon>
        <taxon>Basidiomycota</taxon>
        <taxon>Pucciniomycotina</taxon>
        <taxon>Pucciniomycetes</taxon>
        <taxon>Pucciniales</taxon>
        <taxon>Pucciniaceae</taxon>
        <taxon>Puccinia</taxon>
    </lineage>
</organism>
<reference evidence="3" key="1">
    <citation type="journal article" date="2011" name="Proc. Natl. Acad. Sci. U.S.A.">
        <title>Obligate biotrophy features unraveled by the genomic analysis of rust fungi.</title>
        <authorList>
            <person name="Duplessis S."/>
            <person name="Cuomo C.A."/>
            <person name="Lin Y.-C."/>
            <person name="Aerts A."/>
            <person name="Tisserant E."/>
            <person name="Veneault-Fourrey C."/>
            <person name="Joly D.L."/>
            <person name="Hacquard S."/>
            <person name="Amselem J."/>
            <person name="Cantarel B.L."/>
            <person name="Chiu R."/>
            <person name="Coutinho P.M."/>
            <person name="Feau N."/>
            <person name="Field M."/>
            <person name="Frey P."/>
            <person name="Gelhaye E."/>
            <person name="Goldberg J."/>
            <person name="Grabherr M.G."/>
            <person name="Kodira C.D."/>
            <person name="Kohler A."/>
            <person name="Kuees U."/>
            <person name="Lindquist E.A."/>
            <person name="Lucas S.M."/>
            <person name="Mago R."/>
            <person name="Mauceli E."/>
            <person name="Morin E."/>
            <person name="Murat C."/>
            <person name="Pangilinan J.L."/>
            <person name="Park R."/>
            <person name="Pearson M."/>
            <person name="Quesneville H."/>
            <person name="Rouhier N."/>
            <person name="Sakthikumar S."/>
            <person name="Salamov A.A."/>
            <person name="Schmutz J."/>
            <person name="Selles B."/>
            <person name="Shapiro H."/>
            <person name="Tanguay P."/>
            <person name="Tuskan G.A."/>
            <person name="Henrissat B."/>
            <person name="Van de Peer Y."/>
            <person name="Rouze P."/>
            <person name="Ellis J.G."/>
            <person name="Dodds P.N."/>
            <person name="Schein J.E."/>
            <person name="Zhong S."/>
            <person name="Hamelin R.C."/>
            <person name="Grigoriev I.V."/>
            <person name="Szabo L.J."/>
            <person name="Martin F."/>
        </authorList>
    </citation>
    <scope>NUCLEOTIDE SEQUENCE [LARGE SCALE GENOMIC DNA]</scope>
    <source>
        <strain evidence="3">CRL 75-36-700-3 / race SCCL</strain>
    </source>
</reference>
<keyword evidence="3" id="KW-1185">Reference proteome</keyword>
<feature type="chain" id="PRO_5003605729" description="CBM1 domain-containing protein" evidence="1">
    <location>
        <begin position="21"/>
        <end position="96"/>
    </location>
</feature>
<dbReference type="Proteomes" id="UP000008783">
    <property type="component" value="Unassembled WGS sequence"/>
</dbReference>